<name>A0ABS3SVC9_9FLAO</name>
<evidence type="ECO:0000256" key="1">
    <source>
        <dbReference type="SAM" id="Phobius"/>
    </source>
</evidence>
<feature type="transmembrane region" description="Helical" evidence="1">
    <location>
        <begin position="89"/>
        <end position="108"/>
    </location>
</feature>
<dbReference type="InterPro" id="IPR019734">
    <property type="entry name" value="TPR_rpt"/>
</dbReference>
<reference evidence="2 3" key="1">
    <citation type="submission" date="2021-03" db="EMBL/GenBank/DDBJ databases">
        <title>Gelidibacter sp. nov., isolated from costal sediment.</title>
        <authorList>
            <person name="Lun K.-Y."/>
        </authorList>
    </citation>
    <scope>NUCLEOTIDE SEQUENCE [LARGE SCALE GENOMIC DNA]</scope>
    <source>
        <strain evidence="2 3">DF109</strain>
    </source>
</reference>
<protein>
    <submittedName>
        <fullName evidence="2">Tetratricopeptide repeat protein</fullName>
    </submittedName>
</protein>
<accession>A0ABS3SVC9</accession>
<gene>
    <name evidence="2" type="ORF">J4051_15610</name>
</gene>
<dbReference type="Gene3D" id="1.25.40.10">
    <property type="entry name" value="Tetratricopeptide repeat domain"/>
    <property type="match status" value="1"/>
</dbReference>
<keyword evidence="1" id="KW-0812">Transmembrane</keyword>
<dbReference type="RefSeq" id="WP_208234815.1">
    <property type="nucleotide sequence ID" value="NZ_JAGEVG010000020.1"/>
</dbReference>
<comment type="caution">
    <text evidence="2">The sequence shown here is derived from an EMBL/GenBank/DDBJ whole genome shotgun (WGS) entry which is preliminary data.</text>
</comment>
<evidence type="ECO:0000313" key="2">
    <source>
        <dbReference type="EMBL" id="MBO3099707.1"/>
    </source>
</evidence>
<evidence type="ECO:0000313" key="3">
    <source>
        <dbReference type="Proteomes" id="UP000681315"/>
    </source>
</evidence>
<sequence>MKDYSNITPELLENLERYDNGSMGQEERLAFEEQLRSDADFKTLIEDIRLTLLGIETQALKERLEEFHKEIPEIRPVEKSTTNVRFLSFTKLAIAAGIIIALGMFWMFSGSSNDKLYSKHFKPDPGLPTAMSSSDNFAFYDAMVNYKRGDYKTAIQKWEQLEKKAPQNDTLSYFLGVANLADKNADQAITYLHKTVQNPKSVFVKDANYYLGMAYLKKDNTEDAKKHFKLSNTANSLELLRKMD</sequence>
<dbReference type="Pfam" id="PF13174">
    <property type="entry name" value="TPR_6"/>
    <property type="match status" value="1"/>
</dbReference>
<keyword evidence="1" id="KW-1133">Transmembrane helix</keyword>
<organism evidence="2 3">
    <name type="scientific">Gelidibacter pelagius</name>
    <dbReference type="NCBI Taxonomy" id="2819985"/>
    <lineage>
        <taxon>Bacteria</taxon>
        <taxon>Pseudomonadati</taxon>
        <taxon>Bacteroidota</taxon>
        <taxon>Flavobacteriia</taxon>
        <taxon>Flavobacteriales</taxon>
        <taxon>Flavobacteriaceae</taxon>
        <taxon>Gelidibacter</taxon>
    </lineage>
</organism>
<keyword evidence="3" id="KW-1185">Reference proteome</keyword>
<dbReference type="InterPro" id="IPR011990">
    <property type="entry name" value="TPR-like_helical_dom_sf"/>
</dbReference>
<proteinExistence type="predicted"/>
<dbReference type="EMBL" id="JAGEVG010000020">
    <property type="protein sequence ID" value="MBO3099707.1"/>
    <property type="molecule type" value="Genomic_DNA"/>
</dbReference>
<keyword evidence="1" id="KW-0472">Membrane</keyword>
<dbReference type="Proteomes" id="UP000681315">
    <property type="component" value="Unassembled WGS sequence"/>
</dbReference>
<dbReference type="SUPFAM" id="SSF48452">
    <property type="entry name" value="TPR-like"/>
    <property type="match status" value="1"/>
</dbReference>
<dbReference type="Pfam" id="PF13432">
    <property type="entry name" value="TPR_16"/>
    <property type="match status" value="1"/>
</dbReference>